<evidence type="ECO:0000313" key="1">
    <source>
        <dbReference type="EMBL" id="RZS63356.1"/>
    </source>
</evidence>
<comment type="caution">
    <text evidence="1">The sequence shown here is derived from an EMBL/GenBank/DDBJ whole genome shotgun (WGS) entry which is preliminary data.</text>
</comment>
<dbReference type="Proteomes" id="UP000293289">
    <property type="component" value="Unassembled WGS sequence"/>
</dbReference>
<gene>
    <name evidence="1" type="ORF">EV187_3671</name>
</gene>
<evidence type="ECO:0000313" key="2">
    <source>
        <dbReference type="Proteomes" id="UP000293289"/>
    </source>
</evidence>
<evidence type="ECO:0008006" key="3">
    <source>
        <dbReference type="Google" id="ProtNLM"/>
    </source>
</evidence>
<dbReference type="EMBL" id="SGWY01000005">
    <property type="protein sequence ID" value="RZS63356.1"/>
    <property type="molecule type" value="Genomic_DNA"/>
</dbReference>
<organism evidence="1 2">
    <name type="scientific">Agromyces ramosus</name>
    <dbReference type="NCBI Taxonomy" id="33879"/>
    <lineage>
        <taxon>Bacteria</taxon>
        <taxon>Bacillati</taxon>
        <taxon>Actinomycetota</taxon>
        <taxon>Actinomycetes</taxon>
        <taxon>Micrococcales</taxon>
        <taxon>Microbacteriaceae</taxon>
        <taxon>Agromyces</taxon>
    </lineage>
</organism>
<accession>A0A4Q7M5V3</accession>
<proteinExistence type="predicted"/>
<reference evidence="1 2" key="1">
    <citation type="submission" date="2019-02" db="EMBL/GenBank/DDBJ databases">
        <title>Genomic Encyclopedia of Type Strains, Phase IV (KMG-IV): sequencing the most valuable type-strain genomes for metagenomic binning, comparative biology and taxonomic classification.</title>
        <authorList>
            <person name="Goeker M."/>
        </authorList>
    </citation>
    <scope>NUCLEOTIDE SEQUENCE [LARGE SCALE GENOMIC DNA]</scope>
    <source>
        <strain evidence="1 2">DSM 43045</strain>
    </source>
</reference>
<keyword evidence="2" id="KW-1185">Reference proteome</keyword>
<dbReference type="Gene3D" id="3.40.960.10">
    <property type="entry name" value="VSR Endonuclease"/>
    <property type="match status" value="1"/>
</dbReference>
<protein>
    <recommendedName>
        <fullName evidence="3">DUF559 domain-containing protein</fullName>
    </recommendedName>
</protein>
<sequence length="274" mass="29725">MPASASFPDRCRAVLLVLPEDAFICGTSAALLHGIPLPWRLARSPLLEVGLPSPARGVRRAGIRGRSLLVRDADVVDLRGIRVTTPARTWCDLVGALSVPELVAAGDPLLAAGAHLGAAIAELPDRRGSVKLGVALELLDAASESPKESETRAILTLAGLPRPRVNVPVFDGRRFVGRVDLLYEEYDEVLEYQGDHHRTDAAQWRHDRSREAQLESLGLHVTEVTQSDLDEPAAFARRVGRTLARKGWDGRVVLSRWFPSPPVARTGSVGRRAS</sequence>
<dbReference type="AlphaFoldDB" id="A0A4Q7M5V3"/>
<name>A0A4Q7M5V3_9MICO</name>